<evidence type="ECO:0000313" key="1">
    <source>
        <dbReference type="EMBL" id="EXA54554.1"/>
    </source>
</evidence>
<organism evidence="1">
    <name type="scientific">Fusarium oxysporum f. sp. pisi HDV247</name>
    <dbReference type="NCBI Taxonomy" id="1080344"/>
    <lineage>
        <taxon>Eukaryota</taxon>
        <taxon>Fungi</taxon>
        <taxon>Dikarya</taxon>
        <taxon>Ascomycota</taxon>
        <taxon>Pezizomycotina</taxon>
        <taxon>Sordariomycetes</taxon>
        <taxon>Hypocreomycetidae</taxon>
        <taxon>Hypocreales</taxon>
        <taxon>Nectriaceae</taxon>
        <taxon>Fusarium</taxon>
        <taxon>Fusarium oxysporum species complex</taxon>
    </lineage>
</organism>
<dbReference type="EMBL" id="JH650968">
    <property type="protein sequence ID" value="EXA54554.1"/>
    <property type="molecule type" value="Genomic_DNA"/>
</dbReference>
<dbReference type="AlphaFoldDB" id="W9QAI9"/>
<sequence>MTGIDKSLVLSFDMPLYLPNPGSTAVASYISAVADLSIFSNEAETQELAKEIIASMRSENW</sequence>
<gene>
    <name evidence="1" type="ORF">FOVG_01988</name>
</gene>
<accession>W9QAI9</accession>
<proteinExistence type="predicted"/>
<name>W9QAI9_FUSOX</name>
<dbReference type="Proteomes" id="UP000030751">
    <property type="component" value="Unassembled WGS sequence"/>
</dbReference>
<protein>
    <submittedName>
        <fullName evidence="1">Uncharacterized protein</fullName>
    </submittedName>
</protein>
<reference evidence="1" key="1">
    <citation type="submission" date="2011-10" db="EMBL/GenBank/DDBJ databases">
        <title>The Genome Sequence of Fusarium oxysporum HDV247.</title>
        <authorList>
            <consortium name="The Broad Institute Genome Sequencing Platform"/>
            <person name="Ma L.-J."/>
            <person name="Gale L.R."/>
            <person name="Schwartz D.C."/>
            <person name="Zhou S."/>
            <person name="Corby-Kistler H."/>
            <person name="Young S.K."/>
            <person name="Zeng Q."/>
            <person name="Gargeya S."/>
            <person name="Fitzgerald M."/>
            <person name="Haas B."/>
            <person name="Abouelleil A."/>
            <person name="Alvarado L."/>
            <person name="Arachchi H.M."/>
            <person name="Berlin A."/>
            <person name="Brown A."/>
            <person name="Chapman S.B."/>
            <person name="Chen Z."/>
            <person name="Dunbar C."/>
            <person name="Freedman E."/>
            <person name="Gearin G."/>
            <person name="Goldberg J."/>
            <person name="Griggs A."/>
            <person name="Gujja S."/>
            <person name="Heiman D."/>
            <person name="Howarth C."/>
            <person name="Larson L."/>
            <person name="Lui A."/>
            <person name="MacDonald P.J.P."/>
            <person name="Montmayeur A."/>
            <person name="Murphy C."/>
            <person name="Neiman D."/>
            <person name="Pearson M."/>
            <person name="Priest M."/>
            <person name="Roberts A."/>
            <person name="Saif S."/>
            <person name="Shea T."/>
            <person name="Shenoy N."/>
            <person name="Sisk P."/>
            <person name="Stolte C."/>
            <person name="Sykes S."/>
            <person name="Wortman J."/>
            <person name="Nusbaum C."/>
            <person name="Birren B."/>
        </authorList>
    </citation>
    <scope>NUCLEOTIDE SEQUENCE [LARGE SCALE GENOMIC DNA]</scope>
    <source>
        <strain evidence="1">HDV247</strain>
    </source>
</reference>
<dbReference type="HOGENOM" id="CLU_2922685_0_0_1"/>
<dbReference type="OrthoDB" id="5103968at2759"/>
<reference evidence="1" key="2">
    <citation type="submission" date="2012-05" db="EMBL/GenBank/DDBJ databases">
        <title>Annotation of the Genome Sequence of Fusarium oxysporum HDV247.</title>
        <authorList>
            <consortium name="The Broad Institute Genomics Platform"/>
            <person name="Ma L.-J."/>
            <person name="Corby-Kistler H."/>
            <person name="Broz K."/>
            <person name="Gale L.R."/>
            <person name="Jonkers W."/>
            <person name="O'Donnell K."/>
            <person name="Ploetz R."/>
            <person name="Steinberg C."/>
            <person name="Schwartz D.C."/>
            <person name="VanEtten H."/>
            <person name="Zhou S."/>
            <person name="Young S.K."/>
            <person name="Zeng Q."/>
            <person name="Gargeya S."/>
            <person name="Fitzgerald M."/>
            <person name="Abouelleil A."/>
            <person name="Alvarado L."/>
            <person name="Chapman S.B."/>
            <person name="Gainer-Dewar J."/>
            <person name="Goldberg J."/>
            <person name="Griggs A."/>
            <person name="Gujja S."/>
            <person name="Hansen M."/>
            <person name="Howarth C."/>
            <person name="Imamovic A."/>
            <person name="Ireland A."/>
            <person name="Larimer J."/>
            <person name="McCowan C."/>
            <person name="Murphy C."/>
            <person name="Pearson M."/>
            <person name="Poon T.W."/>
            <person name="Priest M."/>
            <person name="Roberts A."/>
            <person name="Saif S."/>
            <person name="Shea T."/>
            <person name="Sykes S."/>
            <person name="Wortman J."/>
            <person name="Nusbaum C."/>
            <person name="Birren B."/>
        </authorList>
    </citation>
    <scope>NUCLEOTIDE SEQUENCE</scope>
    <source>
        <strain evidence="1">HDV247</strain>
    </source>
</reference>